<keyword evidence="6" id="KW-0805">Transcription regulation</keyword>
<name>A0A0U1LS26_TALIS</name>
<keyword evidence="13" id="KW-1185">Reference proteome</keyword>
<dbReference type="InterPro" id="IPR013246">
    <property type="entry name" value="SAGA_su_Sgf11"/>
</dbReference>
<keyword evidence="9" id="KW-0539">Nucleus</keyword>
<dbReference type="AlphaFoldDB" id="A0A0U1LS26"/>
<dbReference type="OMA" id="NCPRYFL"/>
<keyword evidence="3" id="KW-0863">Zinc-finger</keyword>
<evidence type="ECO:0000256" key="10">
    <source>
        <dbReference type="RuleBase" id="RU261113"/>
    </source>
</evidence>
<sequence length="361" mass="39071">MSVGARAELITLLAQCSLRRLEIFCIHRLFWRPLSLFTADPVWDGSDTALAIMTGSDAPKAADTTSRVCSAGSFADLSKEILNETFYNIIHDIVAKVHRDEKITRMRSAVTLARQQAEAEAGDNPEKKVRVETEGAIYDEGKVYLKGNPLATTREIICPYCRLPRLLYPTSGVGAQPSPDPSREYCTKHPLISKPGYDVHGNPFATDKPKKKKKAATASTNTPASSPPSTPDANSKQSAPEYPTIKCPNCPRYFQTNRVTAHLDRCMGISGRNTTRNRDGASATPSTSGPHKRPLSDGDVAPINPKKKKPNTPKKPGPSKPAPPSKLKNGATPDTMIAEEAAELAEASKDPSDDGIVKTEP</sequence>
<organism evidence="12 13">
    <name type="scientific">Talaromyces islandicus</name>
    <name type="common">Penicillium islandicum</name>
    <dbReference type="NCBI Taxonomy" id="28573"/>
    <lineage>
        <taxon>Eukaryota</taxon>
        <taxon>Fungi</taxon>
        <taxon>Dikarya</taxon>
        <taxon>Ascomycota</taxon>
        <taxon>Pezizomycotina</taxon>
        <taxon>Eurotiomycetes</taxon>
        <taxon>Eurotiomycetidae</taxon>
        <taxon>Eurotiales</taxon>
        <taxon>Trichocomaceae</taxon>
        <taxon>Talaromyces</taxon>
        <taxon>Talaromyces sect. Islandici</taxon>
    </lineage>
</organism>
<dbReference type="GO" id="GO:0008270">
    <property type="term" value="F:zinc ion binding"/>
    <property type="evidence" value="ECO:0007669"/>
    <property type="project" value="UniProtKB-KW"/>
</dbReference>
<keyword evidence="2" id="KW-0479">Metal-binding</keyword>
<evidence type="ECO:0000256" key="4">
    <source>
        <dbReference type="ARBA" id="ARBA00022833"/>
    </source>
</evidence>
<evidence type="ECO:0000256" key="2">
    <source>
        <dbReference type="ARBA" id="ARBA00022723"/>
    </source>
</evidence>
<gene>
    <name evidence="12" type="ORF">PISL3812_03202</name>
</gene>
<dbReference type="Gene3D" id="3.30.160.60">
    <property type="entry name" value="Classic Zinc Finger"/>
    <property type="match status" value="1"/>
</dbReference>
<evidence type="ECO:0000256" key="7">
    <source>
        <dbReference type="ARBA" id="ARBA00023159"/>
    </source>
</evidence>
<accession>A0A0U1LS26</accession>
<feature type="compositionally biased region" description="Pro residues" evidence="11">
    <location>
        <begin position="313"/>
        <end position="324"/>
    </location>
</feature>
<dbReference type="GO" id="GO:0070461">
    <property type="term" value="C:SAGA-type complex"/>
    <property type="evidence" value="ECO:0007669"/>
    <property type="project" value="UniProtKB-ARBA"/>
</dbReference>
<keyword evidence="8" id="KW-0804">Transcription</keyword>
<comment type="subcellular location">
    <subcellularLocation>
        <location evidence="1 10">Nucleus</location>
    </subcellularLocation>
</comment>
<keyword evidence="4" id="KW-0862">Zinc</keyword>
<keyword evidence="7 10" id="KW-0010">Activator</keyword>
<evidence type="ECO:0000256" key="3">
    <source>
        <dbReference type="ARBA" id="ARBA00022771"/>
    </source>
</evidence>
<proteinExistence type="inferred from homology"/>
<dbReference type="STRING" id="28573.A0A0U1LS26"/>
<feature type="compositionally biased region" description="Basic and acidic residues" evidence="11">
    <location>
        <begin position="346"/>
        <end position="361"/>
    </location>
</feature>
<evidence type="ECO:0000256" key="1">
    <source>
        <dbReference type="ARBA" id="ARBA00004123"/>
    </source>
</evidence>
<dbReference type="EMBL" id="CVMT01000002">
    <property type="protein sequence ID" value="CRG86199.1"/>
    <property type="molecule type" value="Genomic_DNA"/>
</dbReference>
<dbReference type="Proteomes" id="UP000054383">
    <property type="component" value="Unassembled WGS sequence"/>
</dbReference>
<comment type="similarity">
    <text evidence="10">Belongs to the SGF11 family.</text>
</comment>
<keyword evidence="5" id="KW-0156">Chromatin regulator</keyword>
<feature type="region of interest" description="Disordered" evidence="11">
    <location>
        <begin position="172"/>
        <end position="247"/>
    </location>
</feature>
<dbReference type="Pfam" id="PF08209">
    <property type="entry name" value="Sgf11"/>
    <property type="match status" value="1"/>
</dbReference>
<evidence type="ECO:0000256" key="9">
    <source>
        <dbReference type="ARBA" id="ARBA00023242"/>
    </source>
</evidence>
<evidence type="ECO:0000313" key="13">
    <source>
        <dbReference type="Proteomes" id="UP000054383"/>
    </source>
</evidence>
<dbReference type="GO" id="GO:0006325">
    <property type="term" value="P:chromatin organization"/>
    <property type="evidence" value="ECO:0007669"/>
    <property type="project" value="UniProtKB-KW"/>
</dbReference>
<evidence type="ECO:0000256" key="5">
    <source>
        <dbReference type="ARBA" id="ARBA00022853"/>
    </source>
</evidence>
<feature type="region of interest" description="Disordered" evidence="11">
    <location>
        <begin position="270"/>
        <end position="361"/>
    </location>
</feature>
<evidence type="ECO:0000256" key="6">
    <source>
        <dbReference type="ARBA" id="ARBA00023015"/>
    </source>
</evidence>
<dbReference type="OrthoDB" id="21557at2759"/>
<reference evidence="12 13" key="1">
    <citation type="submission" date="2015-04" db="EMBL/GenBank/DDBJ databases">
        <authorList>
            <person name="Syromyatnikov M.Y."/>
            <person name="Popov V.N."/>
        </authorList>
    </citation>
    <scope>NUCLEOTIDE SEQUENCE [LARGE SCALE GENOMIC DNA]</scope>
    <source>
        <strain evidence="12">WF-38-12</strain>
    </source>
</reference>
<dbReference type="GO" id="GO:0005634">
    <property type="term" value="C:nucleus"/>
    <property type="evidence" value="ECO:0007669"/>
    <property type="project" value="UniProtKB-SubCell"/>
</dbReference>
<protein>
    <recommendedName>
        <fullName evidence="10">SAGA-associated factor 11</fullName>
    </recommendedName>
</protein>
<evidence type="ECO:0000256" key="8">
    <source>
        <dbReference type="ARBA" id="ARBA00023163"/>
    </source>
</evidence>
<evidence type="ECO:0000313" key="12">
    <source>
        <dbReference type="EMBL" id="CRG86199.1"/>
    </source>
</evidence>
<evidence type="ECO:0000256" key="11">
    <source>
        <dbReference type="SAM" id="MobiDB-lite"/>
    </source>
</evidence>